<feature type="transmembrane region" description="Helical" evidence="1">
    <location>
        <begin position="198"/>
        <end position="216"/>
    </location>
</feature>
<dbReference type="Proteomes" id="UP000298112">
    <property type="component" value="Unassembled WGS sequence"/>
</dbReference>
<dbReference type="PANTHER" id="PTHR38434:SF1">
    <property type="entry name" value="BLL2549 PROTEIN"/>
    <property type="match status" value="1"/>
</dbReference>
<dbReference type="Pfam" id="PF10101">
    <property type="entry name" value="DUF2339"/>
    <property type="match status" value="1"/>
</dbReference>
<dbReference type="InterPro" id="IPR019286">
    <property type="entry name" value="DUF2339_TM"/>
</dbReference>
<feature type="transmembrane region" description="Helical" evidence="1">
    <location>
        <begin position="43"/>
        <end position="61"/>
    </location>
</feature>
<feature type="transmembrane region" description="Helical" evidence="1">
    <location>
        <begin position="446"/>
        <end position="466"/>
    </location>
</feature>
<evidence type="ECO:0000313" key="3">
    <source>
        <dbReference type="Proteomes" id="UP000298112"/>
    </source>
</evidence>
<sequence length="534" mass="60667">MVDKELIKKNWIFILGIGFLFFSFLYATKIAFDEGLIPEEGKIGLGIFLSLTSVMYSFLLYKKGKEFLAQILAGFGVSILYATCAYASFASNIMWSPNTLFISIFALSAVVAFFGYRFEMRLLVTICMIGGLITPIVIKASPEQVTLLFIYVLILNLLSLYLSISKQWHELRFISFIVTVAIYFAYYFYFVPENWPKPFFYIVTIFLVYMVGLIFASYSERDNFEGINLYLGLINALNFTLWAMFIFKSFSLVYSIPLIFVGFVFIGVAILIFKLSKENIFAPLIYFISGILLLAISVDGLGALFTTRGMNFVINTFSWFSLVALLYFLGVRAKESSLIFAGIATYLLLLIYWFSVAWQVEWVEWFGIKYIPFINPGAIVWMIMAGFAFYIALTSPQILKDQKGEILGSSQNIWELTFSIIGHLVVGGLLTIQIQNTWSAYDYKLIEVDIMLSIAWTIYSLLLFLWGAYTRGTVFRTFGSTVLIITSIKVLFLDLSGKSNGYKAIFLLILGALIISIALVNNRWSNREDGKIIE</sequence>
<dbReference type="PANTHER" id="PTHR38434">
    <property type="entry name" value="BLL2549 PROTEIN"/>
    <property type="match status" value="1"/>
</dbReference>
<feature type="transmembrane region" description="Helical" evidence="1">
    <location>
        <begin position="312"/>
        <end position="331"/>
    </location>
</feature>
<feature type="transmembrane region" description="Helical" evidence="1">
    <location>
        <begin position="144"/>
        <end position="164"/>
    </location>
</feature>
<evidence type="ECO:0000313" key="2">
    <source>
        <dbReference type="EMBL" id="TGM58483.1"/>
    </source>
</evidence>
<feature type="transmembrane region" description="Helical" evidence="1">
    <location>
        <begin position="473"/>
        <end position="492"/>
    </location>
</feature>
<keyword evidence="1" id="KW-0472">Membrane</keyword>
<feature type="transmembrane region" description="Helical" evidence="1">
    <location>
        <begin position="12"/>
        <end position="31"/>
    </location>
</feature>
<feature type="transmembrane region" description="Helical" evidence="1">
    <location>
        <begin position="228"/>
        <end position="247"/>
    </location>
</feature>
<accession>A0ABY2NQA7</accession>
<reference evidence="3" key="1">
    <citation type="journal article" date="2019" name="PLoS Negl. Trop. Dis.">
        <title>Revisiting the worldwide diversity of Leptospira species in the environment.</title>
        <authorList>
            <person name="Vincent A.T."/>
            <person name="Schiettekatte O."/>
            <person name="Bourhy P."/>
            <person name="Veyrier F.J."/>
            <person name="Picardeau M."/>
        </authorList>
    </citation>
    <scope>NUCLEOTIDE SEQUENCE [LARGE SCALE GENOMIC DNA]</scope>
    <source>
        <strain evidence="3">201601955</strain>
    </source>
</reference>
<dbReference type="EMBL" id="RQHF01000014">
    <property type="protein sequence ID" value="TGM58483.1"/>
    <property type="molecule type" value="Genomic_DNA"/>
</dbReference>
<feature type="transmembrane region" description="Helical" evidence="1">
    <location>
        <begin position="285"/>
        <end position="306"/>
    </location>
</feature>
<feature type="transmembrane region" description="Helical" evidence="1">
    <location>
        <begin position="253"/>
        <end position="273"/>
    </location>
</feature>
<proteinExistence type="predicted"/>
<feature type="transmembrane region" description="Helical" evidence="1">
    <location>
        <begin position="338"/>
        <end position="358"/>
    </location>
</feature>
<comment type="caution">
    <text evidence="2">The sequence shown here is derived from an EMBL/GenBank/DDBJ whole genome shotgun (WGS) entry which is preliminary data.</text>
</comment>
<evidence type="ECO:0000256" key="1">
    <source>
        <dbReference type="SAM" id="Phobius"/>
    </source>
</evidence>
<feature type="transmembrane region" description="Helical" evidence="1">
    <location>
        <begin position="171"/>
        <end position="192"/>
    </location>
</feature>
<feature type="transmembrane region" description="Helical" evidence="1">
    <location>
        <begin position="95"/>
        <end position="115"/>
    </location>
</feature>
<name>A0ABY2NQA7_9LEPT</name>
<keyword evidence="3" id="KW-1185">Reference proteome</keyword>
<feature type="transmembrane region" description="Helical" evidence="1">
    <location>
        <begin position="413"/>
        <end position="434"/>
    </location>
</feature>
<keyword evidence="1" id="KW-0812">Transmembrane</keyword>
<feature type="transmembrane region" description="Helical" evidence="1">
    <location>
        <begin position="504"/>
        <end position="521"/>
    </location>
</feature>
<feature type="transmembrane region" description="Helical" evidence="1">
    <location>
        <begin position="122"/>
        <end position="138"/>
    </location>
</feature>
<protein>
    <submittedName>
        <fullName evidence="2">DUF2339 domain-containing protein</fullName>
    </submittedName>
</protein>
<feature type="transmembrane region" description="Helical" evidence="1">
    <location>
        <begin position="68"/>
        <end position="89"/>
    </location>
</feature>
<dbReference type="RefSeq" id="WP_135658016.1">
    <property type="nucleotide sequence ID" value="NZ_RQHF01000014.1"/>
</dbReference>
<feature type="transmembrane region" description="Helical" evidence="1">
    <location>
        <begin position="370"/>
        <end position="393"/>
    </location>
</feature>
<organism evidence="2 3">
    <name type="scientific">Leptospira vanthielii</name>
    <dbReference type="NCBI Taxonomy" id="293085"/>
    <lineage>
        <taxon>Bacteria</taxon>
        <taxon>Pseudomonadati</taxon>
        <taxon>Spirochaetota</taxon>
        <taxon>Spirochaetia</taxon>
        <taxon>Leptospirales</taxon>
        <taxon>Leptospiraceae</taxon>
        <taxon>Leptospira</taxon>
    </lineage>
</organism>
<keyword evidence="1" id="KW-1133">Transmembrane helix</keyword>
<gene>
    <name evidence="2" type="ORF">EHQ95_07055</name>
</gene>